<feature type="compositionally biased region" description="Basic and acidic residues" evidence="1">
    <location>
        <begin position="77"/>
        <end position="86"/>
    </location>
</feature>
<protein>
    <submittedName>
        <fullName evidence="2">Uncharacterized protein</fullName>
    </submittedName>
</protein>
<evidence type="ECO:0000313" key="3">
    <source>
        <dbReference type="Proteomes" id="UP001199916"/>
    </source>
</evidence>
<feature type="region of interest" description="Disordered" evidence="1">
    <location>
        <begin position="65"/>
        <end position="86"/>
    </location>
</feature>
<proteinExistence type="predicted"/>
<keyword evidence="3" id="KW-1185">Reference proteome</keyword>
<gene>
    <name evidence="2" type="ORF">LQV63_28165</name>
</gene>
<organism evidence="2 3">
    <name type="scientific">Paenibacillus profundus</name>
    <dbReference type="NCBI Taxonomy" id="1173085"/>
    <lineage>
        <taxon>Bacteria</taxon>
        <taxon>Bacillati</taxon>
        <taxon>Bacillota</taxon>
        <taxon>Bacilli</taxon>
        <taxon>Bacillales</taxon>
        <taxon>Paenibacillaceae</taxon>
        <taxon>Paenibacillus</taxon>
    </lineage>
</organism>
<evidence type="ECO:0000313" key="2">
    <source>
        <dbReference type="EMBL" id="MCE5173142.1"/>
    </source>
</evidence>
<reference evidence="2 3" key="1">
    <citation type="submission" date="2021-11" db="EMBL/GenBank/DDBJ databases">
        <title>Draft genome sequence of Paenibacillus profundus YoMME, a new Gram-positive bacteria with exoelectrogenic properties.</title>
        <authorList>
            <person name="Hubenova Y."/>
            <person name="Hubenova E."/>
            <person name="Manasiev Y."/>
            <person name="Peykov S."/>
            <person name="Mitov M."/>
        </authorList>
    </citation>
    <scope>NUCLEOTIDE SEQUENCE [LARGE SCALE GENOMIC DNA]</scope>
    <source>
        <strain evidence="2 3">YoMME</strain>
    </source>
</reference>
<dbReference type="RefSeq" id="WP_233699149.1">
    <property type="nucleotide sequence ID" value="NZ_JAJNBZ010000042.1"/>
</dbReference>
<accession>A0ABS8YPE8</accession>
<sequence length="99" mass="11587">MNNGISQKYQGVMRDLLQQHKGTGKRIELITEKGAYTMQAVDIIDKKTSEIKTRRYYGPDEKAVRDADYTNHGNSKQHPEWPHEHIFQWNNDGSFKRIP</sequence>
<name>A0ABS8YPE8_9BACL</name>
<dbReference type="Proteomes" id="UP001199916">
    <property type="component" value="Unassembled WGS sequence"/>
</dbReference>
<evidence type="ECO:0000256" key="1">
    <source>
        <dbReference type="SAM" id="MobiDB-lite"/>
    </source>
</evidence>
<comment type="caution">
    <text evidence="2">The sequence shown here is derived from an EMBL/GenBank/DDBJ whole genome shotgun (WGS) entry which is preliminary data.</text>
</comment>
<dbReference type="EMBL" id="JAJNBZ010000042">
    <property type="protein sequence ID" value="MCE5173142.1"/>
    <property type="molecule type" value="Genomic_DNA"/>
</dbReference>